<dbReference type="AlphaFoldDB" id="A0A0L6JVB8"/>
<dbReference type="GO" id="GO:0006935">
    <property type="term" value="P:chemotaxis"/>
    <property type="evidence" value="ECO:0007669"/>
    <property type="project" value="UniProtKB-KW"/>
</dbReference>
<feature type="domain" description="Methyl-accepting transducer" evidence="11">
    <location>
        <begin position="382"/>
        <end position="637"/>
    </location>
</feature>
<keyword evidence="6 10" id="KW-0472">Membrane</keyword>
<keyword evidence="2" id="KW-1003">Cell membrane</keyword>
<feature type="transmembrane region" description="Helical" evidence="10">
    <location>
        <begin position="12"/>
        <end position="34"/>
    </location>
</feature>
<evidence type="ECO:0000256" key="3">
    <source>
        <dbReference type="ARBA" id="ARBA00022500"/>
    </source>
</evidence>
<dbReference type="InterPro" id="IPR033479">
    <property type="entry name" value="dCache_1"/>
</dbReference>
<evidence type="ECO:0000259" key="12">
    <source>
        <dbReference type="PROSITE" id="PS50885"/>
    </source>
</evidence>
<evidence type="ECO:0000256" key="1">
    <source>
        <dbReference type="ARBA" id="ARBA00004651"/>
    </source>
</evidence>
<dbReference type="CDD" id="cd06225">
    <property type="entry name" value="HAMP"/>
    <property type="match status" value="1"/>
</dbReference>
<dbReference type="CDD" id="cd12912">
    <property type="entry name" value="PDC2_MCP_like"/>
    <property type="match status" value="1"/>
</dbReference>
<dbReference type="PROSITE" id="PS50885">
    <property type="entry name" value="HAMP"/>
    <property type="match status" value="1"/>
</dbReference>
<evidence type="ECO:0000256" key="6">
    <source>
        <dbReference type="ARBA" id="ARBA00023136"/>
    </source>
</evidence>
<dbReference type="OrthoDB" id="1887545at2"/>
<comment type="similarity">
    <text evidence="8">Belongs to the methyl-accepting chemotaxis (MCP) protein family.</text>
</comment>
<evidence type="ECO:0000256" key="10">
    <source>
        <dbReference type="SAM" id="Phobius"/>
    </source>
</evidence>
<dbReference type="RefSeq" id="WP_050753786.1">
    <property type="nucleotide sequence ID" value="NZ_JQKC01000001.1"/>
</dbReference>
<reference evidence="14" key="1">
    <citation type="submission" date="2015-07" db="EMBL/GenBank/DDBJ databases">
        <title>Near-Complete Genome Sequence of the Cellulolytic Bacterium Bacteroides (Pseudobacteroides) cellulosolvens ATCC 35603.</title>
        <authorList>
            <person name="Dassa B."/>
            <person name="Utturkar S.M."/>
            <person name="Klingeman D.M."/>
            <person name="Hurt R.A."/>
            <person name="Keller M."/>
            <person name="Xu J."/>
            <person name="Reddy Y.H.K."/>
            <person name="Borovok I."/>
            <person name="Grinberg I.R."/>
            <person name="Lamed R."/>
            <person name="Zhivin O."/>
            <person name="Bayer E.A."/>
            <person name="Brown S.D."/>
        </authorList>
    </citation>
    <scope>NUCLEOTIDE SEQUENCE [LARGE SCALE GENOMIC DNA]</scope>
    <source>
        <strain evidence="14">DSM 2933</strain>
    </source>
</reference>
<dbReference type="InterPro" id="IPR003660">
    <property type="entry name" value="HAMP_dom"/>
</dbReference>
<keyword evidence="14" id="KW-1185">Reference proteome</keyword>
<dbReference type="Pfam" id="PF00015">
    <property type="entry name" value="MCPsignal"/>
    <property type="match status" value="1"/>
</dbReference>
<evidence type="ECO:0000256" key="2">
    <source>
        <dbReference type="ARBA" id="ARBA00022475"/>
    </source>
</evidence>
<dbReference type="Proteomes" id="UP000036923">
    <property type="component" value="Unassembled WGS sequence"/>
</dbReference>
<evidence type="ECO:0000313" key="13">
    <source>
        <dbReference type="EMBL" id="KNY29674.1"/>
    </source>
</evidence>
<evidence type="ECO:0000256" key="4">
    <source>
        <dbReference type="ARBA" id="ARBA00022692"/>
    </source>
</evidence>
<protein>
    <submittedName>
        <fullName evidence="13">Methyl-accepting chemotaxis sensory transducer with Cache sensor</fullName>
    </submittedName>
</protein>
<feature type="domain" description="HAMP" evidence="12">
    <location>
        <begin position="308"/>
        <end position="363"/>
    </location>
</feature>
<dbReference type="PROSITE" id="PS50111">
    <property type="entry name" value="CHEMOTAXIS_TRANSDUC_2"/>
    <property type="match status" value="1"/>
</dbReference>
<keyword evidence="5 10" id="KW-1133">Transmembrane helix</keyword>
<proteinExistence type="inferred from homology"/>
<evidence type="ECO:0000256" key="5">
    <source>
        <dbReference type="ARBA" id="ARBA00022989"/>
    </source>
</evidence>
<dbReference type="Pfam" id="PF02743">
    <property type="entry name" value="dCache_1"/>
    <property type="match status" value="1"/>
</dbReference>
<evidence type="ECO:0000256" key="8">
    <source>
        <dbReference type="ARBA" id="ARBA00029447"/>
    </source>
</evidence>
<dbReference type="PANTHER" id="PTHR32089">
    <property type="entry name" value="METHYL-ACCEPTING CHEMOTAXIS PROTEIN MCPB"/>
    <property type="match status" value="1"/>
</dbReference>
<dbReference type="EMBL" id="LGTC01000001">
    <property type="protein sequence ID" value="KNY29674.1"/>
    <property type="molecule type" value="Genomic_DNA"/>
</dbReference>
<keyword evidence="4 10" id="KW-0812">Transmembrane</keyword>
<dbReference type="SUPFAM" id="SSF103190">
    <property type="entry name" value="Sensory domain-like"/>
    <property type="match status" value="1"/>
</dbReference>
<accession>A0A0L6JVB8</accession>
<dbReference type="STRING" id="398512.Bccel_4948"/>
<gene>
    <name evidence="13" type="ORF">Bccel_4948</name>
</gene>
<comment type="caution">
    <text evidence="13">The sequence shown here is derived from an EMBL/GenBank/DDBJ whole genome shotgun (WGS) entry which is preliminary data.</text>
</comment>
<name>A0A0L6JVB8_9FIRM</name>
<dbReference type="Gene3D" id="3.30.450.20">
    <property type="entry name" value="PAS domain"/>
    <property type="match status" value="2"/>
</dbReference>
<dbReference type="Gene3D" id="1.10.287.950">
    <property type="entry name" value="Methyl-accepting chemotaxis protein"/>
    <property type="match status" value="1"/>
</dbReference>
<dbReference type="PANTHER" id="PTHR32089:SF112">
    <property type="entry name" value="LYSOZYME-LIKE PROTEIN-RELATED"/>
    <property type="match status" value="1"/>
</dbReference>
<dbReference type="GO" id="GO:0005886">
    <property type="term" value="C:plasma membrane"/>
    <property type="evidence" value="ECO:0007669"/>
    <property type="project" value="UniProtKB-SubCell"/>
</dbReference>
<dbReference type="SMART" id="SM00283">
    <property type="entry name" value="MA"/>
    <property type="match status" value="1"/>
</dbReference>
<evidence type="ECO:0000259" key="11">
    <source>
        <dbReference type="PROSITE" id="PS50111"/>
    </source>
</evidence>
<dbReference type="eggNOG" id="COG0840">
    <property type="taxonomic scope" value="Bacteria"/>
</dbReference>
<dbReference type="InterPro" id="IPR004089">
    <property type="entry name" value="MCPsignal_dom"/>
</dbReference>
<evidence type="ECO:0000313" key="14">
    <source>
        <dbReference type="Proteomes" id="UP000036923"/>
    </source>
</evidence>
<feature type="transmembrane region" description="Helical" evidence="10">
    <location>
        <begin position="284"/>
        <end position="306"/>
    </location>
</feature>
<evidence type="ECO:0000256" key="7">
    <source>
        <dbReference type="ARBA" id="ARBA00023224"/>
    </source>
</evidence>
<dbReference type="CDD" id="cd18773">
    <property type="entry name" value="PDC1_HK_sensor"/>
    <property type="match status" value="1"/>
</dbReference>
<dbReference type="GO" id="GO:0007165">
    <property type="term" value="P:signal transduction"/>
    <property type="evidence" value="ECO:0007669"/>
    <property type="project" value="UniProtKB-KW"/>
</dbReference>
<sequence length="669" mass="74594">MNISLKLKSKLLISLILLSIFVFSTVILTTYFLVKDKLYTNIEISSIKSAESYARQISDMFEIRKTELAVYSTMPLIQSLDWDKIEPFLKKEFEKKKDFYDILFVADSKGDYNTVLKRNAGNLQDRAYWKPVMEGNTVISEPVISKSTGNLVSVISVPIKDDNGKVIGVIAGNLKMSNFYEKIKNNTVSHKDSYCYVINKSGKFLAYSDKEYILTESIAAKSKNIPDTFVAASKDILSLEKGSVQFEYKKSDQYVFFSAIPNLNGWKFCLSVPVNYISQPVNEVLLILQIISIIFIVIISIAAIIIGNMIAHPITAVTDFIHNMASGNFTGNIKKSYMERKDEIGILSRAAIKLKESMTEIINKISDNAKNLIESSDTLSYTAEEMSRELESINKSVNEISFGITNTSATTQEVSASTQEVNDSVQYISQRALESCNNANVIKEKAFLVQNDANNSFIEVDKTYKEKADNIIKAIEKGKVFDEVRIMVDTITGIAEQTNLLALNAAIEAARAGEQGKGFAIVSDEIRKLATESSIAASNVKSTIKSVQEAYTSLSQESNNILEFMQNSIKDKFIKFKDAGEQYYADSEQITIFSNDLATMTKNITNTLKMVNEAIQNVAENSSKGTEDASSIVDSVSQSVNDMEKVYTVIKKQVELSNSLNELIKKFII</sequence>
<dbReference type="InterPro" id="IPR029151">
    <property type="entry name" value="Sensor-like_sf"/>
</dbReference>
<evidence type="ECO:0000256" key="9">
    <source>
        <dbReference type="PROSITE-ProRule" id="PRU00284"/>
    </source>
</evidence>
<dbReference type="SUPFAM" id="SSF58104">
    <property type="entry name" value="Methyl-accepting chemotaxis protein (MCP) signaling domain"/>
    <property type="match status" value="1"/>
</dbReference>
<comment type="subcellular location">
    <subcellularLocation>
        <location evidence="1">Cell membrane</location>
        <topology evidence="1">Multi-pass membrane protein</topology>
    </subcellularLocation>
</comment>
<keyword evidence="3" id="KW-0145">Chemotaxis</keyword>
<organism evidence="13 14">
    <name type="scientific">Pseudobacteroides cellulosolvens ATCC 35603 = DSM 2933</name>
    <dbReference type="NCBI Taxonomy" id="398512"/>
    <lineage>
        <taxon>Bacteria</taxon>
        <taxon>Bacillati</taxon>
        <taxon>Bacillota</taxon>
        <taxon>Clostridia</taxon>
        <taxon>Eubacteriales</taxon>
        <taxon>Oscillospiraceae</taxon>
        <taxon>Pseudobacteroides</taxon>
    </lineage>
</organism>
<keyword evidence="7 9" id="KW-0807">Transducer</keyword>